<organism evidence="5 6">
    <name type="scientific">Gnomoniopsis smithogilvyi</name>
    <dbReference type="NCBI Taxonomy" id="1191159"/>
    <lineage>
        <taxon>Eukaryota</taxon>
        <taxon>Fungi</taxon>
        <taxon>Dikarya</taxon>
        <taxon>Ascomycota</taxon>
        <taxon>Pezizomycotina</taxon>
        <taxon>Sordariomycetes</taxon>
        <taxon>Sordariomycetidae</taxon>
        <taxon>Diaporthales</taxon>
        <taxon>Gnomoniaceae</taxon>
        <taxon>Gnomoniopsis</taxon>
    </lineage>
</organism>
<dbReference type="PROSITE" id="PS00463">
    <property type="entry name" value="ZN2_CY6_FUNGAL_1"/>
    <property type="match status" value="1"/>
</dbReference>
<dbReference type="Pfam" id="PF00172">
    <property type="entry name" value="Zn_clus"/>
    <property type="match status" value="1"/>
</dbReference>
<keyword evidence="1" id="KW-0539">Nucleus</keyword>
<dbReference type="GO" id="GO:0008270">
    <property type="term" value="F:zinc ion binding"/>
    <property type="evidence" value="ECO:0007669"/>
    <property type="project" value="InterPro"/>
</dbReference>
<feature type="compositionally biased region" description="Low complexity" evidence="2">
    <location>
        <begin position="156"/>
        <end position="166"/>
    </location>
</feature>
<dbReference type="CDD" id="cd00067">
    <property type="entry name" value="GAL4"/>
    <property type="match status" value="1"/>
</dbReference>
<name>A0A9W8YMG2_9PEZI</name>
<dbReference type="InterPro" id="IPR001138">
    <property type="entry name" value="Zn2Cys6_DnaBD"/>
</dbReference>
<feature type="region of interest" description="Disordered" evidence="2">
    <location>
        <begin position="145"/>
        <end position="167"/>
    </location>
</feature>
<dbReference type="Proteomes" id="UP001140453">
    <property type="component" value="Unassembled WGS sequence"/>
</dbReference>
<reference evidence="5" key="1">
    <citation type="submission" date="2022-10" db="EMBL/GenBank/DDBJ databases">
        <title>Tapping the CABI collections for fungal endophytes: first genome assemblies for Collariella, Neodidymelliopsis, Ascochyta clinopodiicola, Didymella pomorum, Didymosphaeria variabile, Neocosmospora piperis and Neocucurbitaria cava.</title>
        <authorList>
            <person name="Hill R."/>
        </authorList>
    </citation>
    <scope>NUCLEOTIDE SEQUENCE</scope>
    <source>
        <strain evidence="5">IMI 355082</strain>
    </source>
</reference>
<evidence type="ECO:0000256" key="1">
    <source>
        <dbReference type="ARBA" id="ARBA00023242"/>
    </source>
</evidence>
<dbReference type="PROSITE" id="PS50048">
    <property type="entry name" value="ZN2_CY6_FUNGAL_2"/>
    <property type="match status" value="1"/>
</dbReference>
<dbReference type="OrthoDB" id="416217at2759"/>
<dbReference type="PANTHER" id="PTHR47784">
    <property type="entry name" value="STEROL UPTAKE CONTROL PROTEIN 2"/>
    <property type="match status" value="1"/>
</dbReference>
<evidence type="ECO:0000256" key="3">
    <source>
        <dbReference type="SAM" id="SignalP"/>
    </source>
</evidence>
<comment type="caution">
    <text evidence="5">The sequence shown here is derived from an EMBL/GenBank/DDBJ whole genome shotgun (WGS) entry which is preliminary data.</text>
</comment>
<protein>
    <recommendedName>
        <fullName evidence="4">Zn(2)-C6 fungal-type domain-containing protein</fullName>
    </recommendedName>
</protein>
<gene>
    <name evidence="5" type="ORF">N0V93_008033</name>
</gene>
<evidence type="ECO:0000313" key="5">
    <source>
        <dbReference type="EMBL" id="KAJ4387441.1"/>
    </source>
</evidence>
<proteinExistence type="predicted"/>
<dbReference type="GO" id="GO:0001228">
    <property type="term" value="F:DNA-binding transcription activator activity, RNA polymerase II-specific"/>
    <property type="evidence" value="ECO:0007669"/>
    <property type="project" value="TreeGrafter"/>
</dbReference>
<evidence type="ECO:0000256" key="2">
    <source>
        <dbReference type="SAM" id="MobiDB-lite"/>
    </source>
</evidence>
<dbReference type="InterPro" id="IPR053157">
    <property type="entry name" value="Sterol_Uptake_Regulator"/>
</dbReference>
<dbReference type="AlphaFoldDB" id="A0A9W8YMG2"/>
<feature type="chain" id="PRO_5040915662" description="Zn(2)-C6 fungal-type domain-containing protein" evidence="3">
    <location>
        <begin position="25"/>
        <end position="301"/>
    </location>
</feature>
<keyword evidence="3" id="KW-0732">Signal</keyword>
<feature type="signal peptide" evidence="3">
    <location>
        <begin position="1"/>
        <end position="24"/>
    </location>
</feature>
<evidence type="ECO:0000259" key="4">
    <source>
        <dbReference type="PROSITE" id="PS50048"/>
    </source>
</evidence>
<dbReference type="InterPro" id="IPR036864">
    <property type="entry name" value="Zn2-C6_fun-type_DNA-bd_sf"/>
</dbReference>
<sequence length="301" mass="33540">MHFLSNAALAFAIISSGLLSATLAAPTQTQIMYEEDQATVESRQCMTFCSSDNDKQQEELAMNARQIIYRPQSEQGDIESRQTMLAMGADEEDVESRQIHGGMMAETDDTASEVMGKWIATDDQSSGSHLNTTLTREDLAAEQNTTMPIPDPWTPNSPASSENSPASKKELLLTVRGPATTTRKRPGQTKSRTGCYSCKRRKVKCNEHWPECDNCKRLKLDCVYPWAKKMAGREQSEQPSAPLRTTPAALTLEDLRFYHFFMTTCYPRWPSEPVAQRIWGQAAAMSSNVSQRTTAPVVLCL</sequence>
<dbReference type="SUPFAM" id="SSF57701">
    <property type="entry name" value="Zn2/Cys6 DNA-binding domain"/>
    <property type="match status" value="1"/>
</dbReference>
<keyword evidence="6" id="KW-1185">Reference proteome</keyword>
<dbReference type="Gene3D" id="4.10.240.10">
    <property type="entry name" value="Zn(2)-C6 fungal-type DNA-binding domain"/>
    <property type="match status" value="1"/>
</dbReference>
<dbReference type="EMBL" id="JAPEVB010000005">
    <property type="protein sequence ID" value="KAJ4387441.1"/>
    <property type="molecule type" value="Genomic_DNA"/>
</dbReference>
<feature type="domain" description="Zn(2)-C6 fungal-type" evidence="4">
    <location>
        <begin position="194"/>
        <end position="224"/>
    </location>
</feature>
<dbReference type="PANTHER" id="PTHR47784:SF7">
    <property type="entry name" value="ZN(II)2CYS6 TRANSCRIPTION FACTOR (EUROFUNG)"/>
    <property type="match status" value="1"/>
</dbReference>
<accession>A0A9W8YMG2</accession>
<evidence type="ECO:0000313" key="6">
    <source>
        <dbReference type="Proteomes" id="UP001140453"/>
    </source>
</evidence>
<dbReference type="SMART" id="SM00066">
    <property type="entry name" value="GAL4"/>
    <property type="match status" value="1"/>
</dbReference>